<evidence type="ECO:0000313" key="1">
    <source>
        <dbReference type="EMBL" id="SJM93353.1"/>
    </source>
</evidence>
<proteinExistence type="predicted"/>
<gene>
    <name evidence="1" type="ORF">CRENPOLYSF1_430052</name>
</gene>
<keyword evidence="2" id="KW-1185">Reference proteome</keyword>
<sequence length="48" mass="5324">MPSTQISESVSINMRAKATQRDLIDQTVVSSAKMAIIWNSVFVPKTWG</sequence>
<reference evidence="2" key="1">
    <citation type="submission" date="2017-02" db="EMBL/GenBank/DDBJ databases">
        <authorList>
            <person name="Daims H."/>
        </authorList>
    </citation>
    <scope>NUCLEOTIDE SEQUENCE [LARGE SCALE GENOMIC DNA]</scope>
</reference>
<dbReference type="AlphaFoldDB" id="A0A1R4HAV7"/>
<dbReference type="Proteomes" id="UP000195667">
    <property type="component" value="Unassembled WGS sequence"/>
</dbReference>
<organism evidence="1 2">
    <name type="scientific">Crenothrix polyspora</name>
    <dbReference type="NCBI Taxonomy" id="360316"/>
    <lineage>
        <taxon>Bacteria</taxon>
        <taxon>Pseudomonadati</taxon>
        <taxon>Pseudomonadota</taxon>
        <taxon>Gammaproteobacteria</taxon>
        <taxon>Methylococcales</taxon>
        <taxon>Crenotrichaceae</taxon>
        <taxon>Crenothrix</taxon>
    </lineage>
</organism>
<evidence type="ECO:0000313" key="2">
    <source>
        <dbReference type="Proteomes" id="UP000195667"/>
    </source>
</evidence>
<dbReference type="EMBL" id="FUKI01000119">
    <property type="protein sequence ID" value="SJM93353.1"/>
    <property type="molecule type" value="Genomic_DNA"/>
</dbReference>
<name>A0A1R4HAV7_9GAMM</name>
<dbReference type="RefSeq" id="WP_176371089.1">
    <property type="nucleotide sequence ID" value="NZ_FUKI01000119.1"/>
</dbReference>
<accession>A0A1R4HAV7</accession>
<protein>
    <submittedName>
        <fullName evidence="1">Uncharacterized protein</fullName>
    </submittedName>
</protein>